<dbReference type="PANTHER" id="PTHR33527:SF21">
    <property type="entry name" value="OS10G0182800 PROTEIN"/>
    <property type="match status" value="1"/>
</dbReference>
<dbReference type="AlphaFoldDB" id="A0A811PWZ6"/>
<evidence type="ECO:0000313" key="1">
    <source>
        <dbReference type="EMBL" id="CAD6248537.1"/>
    </source>
</evidence>
<accession>A0A811PWZ6</accession>
<keyword evidence="2" id="KW-1185">Reference proteome</keyword>
<sequence length="270" mass="30401">MAAAAGVVTATLTVRDMLYFYCDARSVYERFIGMGSHPEQARNAVALLLWLDQALPIRHLPTLDATAVSMVASEANRILDCLRGLQQQSHHPAVLPPIPFISALCQCHDGGIDTAFLAFNQDLVVRGVADILDGVGALIFDDRLYRMLRRYQTGLVGRLSELEAPYTCSPVTVPEDCRSMFVTFSKGQPAVDREEIFDYFRHKWGDCIVRVLMEKTTRGTPPMYGRIIFKSEAFVSLVLNGEHTVKITIGYRQIWLRKYIPRPHTINNLQ</sequence>
<dbReference type="EMBL" id="CAJGYO010000007">
    <property type="protein sequence ID" value="CAD6248537.1"/>
    <property type="molecule type" value="Genomic_DNA"/>
</dbReference>
<reference evidence="1" key="1">
    <citation type="submission" date="2020-10" db="EMBL/GenBank/DDBJ databases">
        <authorList>
            <person name="Han B."/>
            <person name="Lu T."/>
            <person name="Zhao Q."/>
            <person name="Huang X."/>
            <person name="Zhao Y."/>
        </authorList>
    </citation>
    <scope>NUCLEOTIDE SEQUENCE</scope>
</reference>
<organism evidence="1 2">
    <name type="scientific">Miscanthus lutarioriparius</name>
    <dbReference type="NCBI Taxonomy" id="422564"/>
    <lineage>
        <taxon>Eukaryota</taxon>
        <taxon>Viridiplantae</taxon>
        <taxon>Streptophyta</taxon>
        <taxon>Embryophyta</taxon>
        <taxon>Tracheophyta</taxon>
        <taxon>Spermatophyta</taxon>
        <taxon>Magnoliopsida</taxon>
        <taxon>Liliopsida</taxon>
        <taxon>Poales</taxon>
        <taxon>Poaceae</taxon>
        <taxon>PACMAD clade</taxon>
        <taxon>Panicoideae</taxon>
        <taxon>Andropogonodae</taxon>
        <taxon>Andropogoneae</taxon>
        <taxon>Saccharinae</taxon>
        <taxon>Miscanthus</taxon>
    </lineage>
</organism>
<name>A0A811PWZ6_9POAL</name>
<proteinExistence type="predicted"/>
<protein>
    <submittedName>
        <fullName evidence="1">Uncharacterized protein</fullName>
    </submittedName>
</protein>
<comment type="caution">
    <text evidence="1">The sequence shown here is derived from an EMBL/GenBank/DDBJ whole genome shotgun (WGS) entry which is preliminary data.</text>
</comment>
<dbReference type="Proteomes" id="UP000604825">
    <property type="component" value="Unassembled WGS sequence"/>
</dbReference>
<dbReference type="OrthoDB" id="583642at2759"/>
<dbReference type="PANTHER" id="PTHR33527">
    <property type="entry name" value="OS07G0274300 PROTEIN"/>
    <property type="match status" value="1"/>
</dbReference>
<gene>
    <name evidence="1" type="ORF">NCGR_LOCUS32662</name>
</gene>
<evidence type="ECO:0000313" key="2">
    <source>
        <dbReference type="Proteomes" id="UP000604825"/>
    </source>
</evidence>